<dbReference type="AlphaFoldDB" id="A0A1F5CBP4"/>
<dbReference type="Proteomes" id="UP000177197">
    <property type="component" value="Unassembled WGS sequence"/>
</dbReference>
<evidence type="ECO:0000313" key="3">
    <source>
        <dbReference type="Proteomes" id="UP000177197"/>
    </source>
</evidence>
<protein>
    <submittedName>
        <fullName evidence="2">Uncharacterized protein</fullName>
    </submittedName>
</protein>
<gene>
    <name evidence="2" type="ORF">A3I30_03220</name>
</gene>
<comment type="caution">
    <text evidence="2">The sequence shown here is derived from an EMBL/GenBank/DDBJ whole genome shotgun (WGS) entry which is preliminary data.</text>
</comment>
<evidence type="ECO:0000313" key="2">
    <source>
        <dbReference type="EMBL" id="OGD40280.1"/>
    </source>
</evidence>
<evidence type="ECO:0000256" key="1">
    <source>
        <dbReference type="SAM" id="MobiDB-lite"/>
    </source>
</evidence>
<reference evidence="2 3" key="1">
    <citation type="journal article" date="2016" name="Nat. Commun.">
        <title>Thousands of microbial genomes shed light on interconnected biogeochemical processes in an aquifer system.</title>
        <authorList>
            <person name="Anantharaman K."/>
            <person name="Brown C.T."/>
            <person name="Hug L.A."/>
            <person name="Sharon I."/>
            <person name="Castelle C.J."/>
            <person name="Probst A.J."/>
            <person name="Thomas B.C."/>
            <person name="Singh A."/>
            <person name="Wilkins M.J."/>
            <person name="Karaoz U."/>
            <person name="Brodie E.L."/>
            <person name="Williams K.H."/>
            <person name="Hubbard S.S."/>
            <person name="Banfield J.F."/>
        </authorList>
    </citation>
    <scope>NUCLEOTIDE SEQUENCE [LARGE SCALE GENOMIC DNA]</scope>
</reference>
<dbReference type="EMBL" id="MEYV01000010">
    <property type="protein sequence ID" value="OGD40280.1"/>
    <property type="molecule type" value="Genomic_DNA"/>
</dbReference>
<feature type="region of interest" description="Disordered" evidence="1">
    <location>
        <begin position="61"/>
        <end position="102"/>
    </location>
</feature>
<proteinExistence type="predicted"/>
<feature type="compositionally biased region" description="Pro residues" evidence="1">
    <location>
        <begin position="72"/>
        <end position="101"/>
    </location>
</feature>
<organism evidence="2 3">
    <name type="scientific">Candidatus Azambacteria bacterium RIFCSPLOWO2_02_FULL_44_14</name>
    <dbReference type="NCBI Taxonomy" id="1797306"/>
    <lineage>
        <taxon>Bacteria</taxon>
        <taxon>Candidatus Azamiibacteriota</taxon>
    </lineage>
</organism>
<accession>A0A1F5CBP4</accession>
<name>A0A1F5CBP4_9BACT</name>
<sequence length="227" mass="25385">MRFLAELLAALGSIFAQEPKIQPLNTAVIAFSQTYYAPVATSPDILPGSYKNLKATIVDTESKEKSVVKNPKPTPPPPAPPATVVTPPPAPEPPPAPPVPVGDPYLAKPEPIINWLKMDYSFMGDGFEGTREFSPITIDREYWKIDVWVYWISINPTIKTPVEQDYFKIEIYEVGNSTPVFSAVSGKEEAFHMYQSFKKAGKYYFKTYTKPVSKYEINLYVSPTLAK</sequence>